<feature type="compositionally biased region" description="Low complexity" evidence="1">
    <location>
        <begin position="25"/>
        <end position="42"/>
    </location>
</feature>
<evidence type="ECO:0000313" key="3">
    <source>
        <dbReference type="Proteomes" id="UP001266305"/>
    </source>
</evidence>
<name>A0ABQ9WIR3_SAGOE</name>
<feature type="compositionally biased region" description="Basic and acidic residues" evidence="1">
    <location>
        <begin position="286"/>
        <end position="297"/>
    </location>
</feature>
<gene>
    <name evidence="2" type="ORF">P7K49_002930</name>
</gene>
<dbReference type="Proteomes" id="UP001266305">
    <property type="component" value="Unassembled WGS sequence"/>
</dbReference>
<feature type="region of interest" description="Disordered" evidence="1">
    <location>
        <begin position="286"/>
        <end position="417"/>
    </location>
</feature>
<accession>A0ABQ9WIR3</accession>
<comment type="caution">
    <text evidence="2">The sequence shown here is derived from an EMBL/GenBank/DDBJ whole genome shotgun (WGS) entry which is preliminary data.</text>
</comment>
<organism evidence="2 3">
    <name type="scientific">Saguinus oedipus</name>
    <name type="common">Cotton-top tamarin</name>
    <name type="synonym">Oedipomidas oedipus</name>
    <dbReference type="NCBI Taxonomy" id="9490"/>
    <lineage>
        <taxon>Eukaryota</taxon>
        <taxon>Metazoa</taxon>
        <taxon>Chordata</taxon>
        <taxon>Craniata</taxon>
        <taxon>Vertebrata</taxon>
        <taxon>Euteleostomi</taxon>
        <taxon>Mammalia</taxon>
        <taxon>Eutheria</taxon>
        <taxon>Euarchontoglires</taxon>
        <taxon>Primates</taxon>
        <taxon>Haplorrhini</taxon>
        <taxon>Platyrrhini</taxon>
        <taxon>Cebidae</taxon>
        <taxon>Callitrichinae</taxon>
        <taxon>Saguinus</taxon>
    </lineage>
</organism>
<dbReference type="EMBL" id="JASSZA010000001">
    <property type="protein sequence ID" value="KAK2121544.1"/>
    <property type="molecule type" value="Genomic_DNA"/>
</dbReference>
<feature type="region of interest" description="Disordered" evidence="1">
    <location>
        <begin position="1"/>
        <end position="223"/>
    </location>
</feature>
<feature type="compositionally biased region" description="Basic and acidic residues" evidence="1">
    <location>
        <begin position="187"/>
        <end position="200"/>
    </location>
</feature>
<evidence type="ECO:0000313" key="2">
    <source>
        <dbReference type="EMBL" id="KAK2121544.1"/>
    </source>
</evidence>
<feature type="compositionally biased region" description="Gly residues" evidence="1">
    <location>
        <begin position="145"/>
        <end position="154"/>
    </location>
</feature>
<sequence>MRQQRLNPVKSEAAGAFQTRDAGRSQRPSQGQSQLLRRQSSPAPSRQVTKPPAKQAEPAERSRAEPSHPRSPEKRPEGDRRFQGSPPPPRTSAKTPERELRTQRPLESGRADPRQPLGAWQSQEEPPGSQGPHRHLERSWSSQEGGLGPGGWQGCGEPSVGAARASEGTWGGPPREYRESWGQPEIWEEKTTHEVPRELGKSSPMSTPENWGGPAETSQSWQAGTPAAVGRGAEGACPYLHGPERQPELDWRDLLGLLRAPGDGAWARLPRLDWEGLLELLQARLPHKDPARHRGDPARALGPEPGPPGTKDAPEQDSHSQLEGQAEATPVNGYSAAPRPQSPAQPPSPACTSTQWPKTKVTRGPATATLTRLEQTGPLGSRSPAESPSLPELQVRRVEGPTLPKIARKSAPPRQIS</sequence>
<proteinExistence type="predicted"/>
<reference evidence="2 3" key="1">
    <citation type="submission" date="2023-05" db="EMBL/GenBank/DDBJ databases">
        <title>B98-5 Cell Line De Novo Hybrid Assembly: An Optical Mapping Approach.</title>
        <authorList>
            <person name="Kananen K."/>
            <person name="Auerbach J.A."/>
            <person name="Kautto E."/>
            <person name="Blachly J.S."/>
        </authorList>
    </citation>
    <scope>NUCLEOTIDE SEQUENCE [LARGE SCALE GENOMIC DNA]</scope>
    <source>
        <strain evidence="2">B95-8</strain>
        <tissue evidence="2">Cell line</tissue>
    </source>
</reference>
<feature type="compositionally biased region" description="Pro residues" evidence="1">
    <location>
        <begin position="340"/>
        <end position="349"/>
    </location>
</feature>
<feature type="compositionally biased region" description="Basic and acidic residues" evidence="1">
    <location>
        <begin position="95"/>
        <end position="113"/>
    </location>
</feature>
<evidence type="ECO:0000256" key="1">
    <source>
        <dbReference type="SAM" id="MobiDB-lite"/>
    </source>
</evidence>
<protein>
    <submittedName>
        <fullName evidence="2">Uncharacterized protein</fullName>
    </submittedName>
</protein>
<feature type="compositionally biased region" description="Basic and acidic residues" evidence="1">
    <location>
        <begin position="57"/>
        <end position="82"/>
    </location>
</feature>
<keyword evidence="3" id="KW-1185">Reference proteome</keyword>